<dbReference type="PROSITE" id="PS00977">
    <property type="entry name" value="FAD_G3PDH_1"/>
    <property type="match status" value="1"/>
</dbReference>
<dbReference type="GO" id="GO:0046168">
    <property type="term" value="P:glycerol-3-phosphate catabolic process"/>
    <property type="evidence" value="ECO:0007669"/>
    <property type="project" value="TreeGrafter"/>
</dbReference>
<keyword evidence="3" id="KW-0285">Flavoprotein</keyword>
<accession>X0TJN9</accession>
<dbReference type="PRINTS" id="PR01001">
    <property type="entry name" value="FADG3PDH"/>
</dbReference>
<evidence type="ECO:0000256" key="1">
    <source>
        <dbReference type="ARBA" id="ARBA00001974"/>
    </source>
</evidence>
<evidence type="ECO:0000256" key="4">
    <source>
        <dbReference type="ARBA" id="ARBA00022827"/>
    </source>
</evidence>
<dbReference type="EMBL" id="BARS01018376">
    <property type="protein sequence ID" value="GAF93768.1"/>
    <property type="molecule type" value="Genomic_DNA"/>
</dbReference>
<dbReference type="SUPFAM" id="SSF51905">
    <property type="entry name" value="FAD/NAD(P)-binding domain"/>
    <property type="match status" value="1"/>
</dbReference>
<comment type="similarity">
    <text evidence="2">Belongs to the FAD-dependent glycerol-3-phosphate dehydrogenase family.</text>
</comment>
<proteinExistence type="inferred from homology"/>
<dbReference type="GO" id="GO:0004368">
    <property type="term" value="F:glycerol-3-phosphate dehydrogenase (quinone) activity"/>
    <property type="evidence" value="ECO:0007669"/>
    <property type="project" value="InterPro"/>
</dbReference>
<evidence type="ECO:0000256" key="3">
    <source>
        <dbReference type="ARBA" id="ARBA00022630"/>
    </source>
</evidence>
<protein>
    <recommendedName>
        <fullName evidence="6">FAD dependent oxidoreductase domain-containing protein</fullName>
    </recommendedName>
</protein>
<sequence length="232" mass="25811">MFRKATPTGAFSYRTRASYLDRVQRETFDLVIIGGGITGAGIARDASMRGLSVALLEKEDFASGTSSRSSKMIHGGLRYLSHFQIRLVRESLREREVLLKIAPHLVHPFPYIVPVYEGGPNTRLQLKVGLVAYDLLAGSRRVGHHTMLSADEVLRIEPALRRDGLRGGFRYFDCLVDDARLTLATIRSAASHGAAVVSYTEVTDLERHEDRVTGVRFRDRLDGRTGTIEGRV</sequence>
<evidence type="ECO:0000259" key="6">
    <source>
        <dbReference type="Pfam" id="PF01266"/>
    </source>
</evidence>
<evidence type="ECO:0000313" key="7">
    <source>
        <dbReference type="EMBL" id="GAF93768.1"/>
    </source>
</evidence>
<reference evidence="7" key="1">
    <citation type="journal article" date="2014" name="Front. Microbiol.">
        <title>High frequency of phylogenetically diverse reductive dehalogenase-homologous genes in deep subseafloor sedimentary metagenomes.</title>
        <authorList>
            <person name="Kawai M."/>
            <person name="Futagami T."/>
            <person name="Toyoda A."/>
            <person name="Takaki Y."/>
            <person name="Nishi S."/>
            <person name="Hori S."/>
            <person name="Arai W."/>
            <person name="Tsubouchi T."/>
            <person name="Morono Y."/>
            <person name="Uchiyama I."/>
            <person name="Ito T."/>
            <person name="Fujiyama A."/>
            <person name="Inagaki F."/>
            <person name="Takami H."/>
        </authorList>
    </citation>
    <scope>NUCLEOTIDE SEQUENCE</scope>
    <source>
        <strain evidence="7">Expedition CK06-06</strain>
    </source>
</reference>
<organism evidence="7">
    <name type="scientific">marine sediment metagenome</name>
    <dbReference type="NCBI Taxonomy" id="412755"/>
    <lineage>
        <taxon>unclassified sequences</taxon>
        <taxon>metagenomes</taxon>
        <taxon>ecological metagenomes</taxon>
    </lineage>
</organism>
<dbReference type="InterPro" id="IPR036188">
    <property type="entry name" value="FAD/NAD-bd_sf"/>
</dbReference>
<dbReference type="PANTHER" id="PTHR11985:SF15">
    <property type="entry name" value="GLYCEROL-3-PHOSPHATE DEHYDROGENASE, MITOCHONDRIAL"/>
    <property type="match status" value="1"/>
</dbReference>
<evidence type="ECO:0000256" key="5">
    <source>
        <dbReference type="ARBA" id="ARBA00023002"/>
    </source>
</evidence>
<keyword evidence="4" id="KW-0274">FAD</keyword>
<feature type="non-terminal residue" evidence="7">
    <location>
        <position position="232"/>
    </location>
</feature>
<dbReference type="Pfam" id="PF01266">
    <property type="entry name" value="DAO"/>
    <property type="match status" value="1"/>
</dbReference>
<comment type="cofactor">
    <cofactor evidence="1">
        <name>FAD</name>
        <dbReference type="ChEBI" id="CHEBI:57692"/>
    </cofactor>
</comment>
<dbReference type="PANTHER" id="PTHR11985">
    <property type="entry name" value="GLYCEROL-3-PHOSPHATE DEHYDROGENASE"/>
    <property type="match status" value="1"/>
</dbReference>
<evidence type="ECO:0000256" key="2">
    <source>
        <dbReference type="ARBA" id="ARBA00007330"/>
    </source>
</evidence>
<feature type="domain" description="FAD dependent oxidoreductase" evidence="6">
    <location>
        <begin position="29"/>
        <end position="218"/>
    </location>
</feature>
<dbReference type="InterPro" id="IPR006076">
    <property type="entry name" value="FAD-dep_OxRdtase"/>
</dbReference>
<dbReference type="AlphaFoldDB" id="X0TJN9"/>
<dbReference type="InterPro" id="IPR000447">
    <property type="entry name" value="G3P_DH_FAD-dep"/>
</dbReference>
<comment type="caution">
    <text evidence="7">The sequence shown here is derived from an EMBL/GenBank/DDBJ whole genome shotgun (WGS) entry which is preliminary data.</text>
</comment>
<name>X0TJN9_9ZZZZ</name>
<dbReference type="Gene3D" id="3.50.50.60">
    <property type="entry name" value="FAD/NAD(P)-binding domain"/>
    <property type="match status" value="2"/>
</dbReference>
<keyword evidence="5" id="KW-0560">Oxidoreductase</keyword>
<gene>
    <name evidence="7" type="ORF">S01H1_29903</name>
</gene>